<feature type="compositionally biased region" description="Low complexity" evidence="1">
    <location>
        <begin position="82"/>
        <end position="111"/>
    </location>
</feature>
<dbReference type="Proteomes" id="UP000676565">
    <property type="component" value="Unassembled WGS sequence"/>
</dbReference>
<keyword evidence="2" id="KW-0812">Transmembrane</keyword>
<accession>A0ABS5BMZ3</accession>
<name>A0ABS5BMZ3_9BACT</name>
<evidence type="ECO:0000313" key="3">
    <source>
        <dbReference type="EMBL" id="MBP3955081.1"/>
    </source>
</evidence>
<sequence length="111" mass="11938">MLLTPLVVSGWSFTAPDRAGRAARGHTVSSLRALVWLSLRQLRLTGPVLSAFALAFGFVLLVPEARRCSFGRHWRWPPGCWPGSPRSATSRRTGSRPSGPRAGSRSGARGG</sequence>
<evidence type="ECO:0000313" key="4">
    <source>
        <dbReference type="Proteomes" id="UP000676565"/>
    </source>
</evidence>
<gene>
    <name evidence="3" type="ORF">J8F10_07285</name>
</gene>
<feature type="transmembrane region" description="Helical" evidence="2">
    <location>
        <begin position="46"/>
        <end position="65"/>
    </location>
</feature>
<reference evidence="3 4" key="1">
    <citation type="submission" date="2021-04" db="EMBL/GenBank/DDBJ databases">
        <authorList>
            <person name="Ivanova A."/>
        </authorList>
    </citation>
    <scope>NUCLEOTIDE SEQUENCE [LARGE SCALE GENOMIC DNA]</scope>
    <source>
        <strain evidence="3 4">G18</strain>
    </source>
</reference>
<evidence type="ECO:0000256" key="2">
    <source>
        <dbReference type="SAM" id="Phobius"/>
    </source>
</evidence>
<organism evidence="3 4">
    <name type="scientific">Gemmata palustris</name>
    <dbReference type="NCBI Taxonomy" id="2822762"/>
    <lineage>
        <taxon>Bacteria</taxon>
        <taxon>Pseudomonadati</taxon>
        <taxon>Planctomycetota</taxon>
        <taxon>Planctomycetia</taxon>
        <taxon>Gemmatales</taxon>
        <taxon>Gemmataceae</taxon>
        <taxon>Gemmata</taxon>
    </lineage>
</organism>
<dbReference type="EMBL" id="JAGKQQ010000001">
    <property type="protein sequence ID" value="MBP3955081.1"/>
    <property type="molecule type" value="Genomic_DNA"/>
</dbReference>
<feature type="region of interest" description="Disordered" evidence="1">
    <location>
        <begin position="77"/>
        <end position="111"/>
    </location>
</feature>
<evidence type="ECO:0000256" key="1">
    <source>
        <dbReference type="SAM" id="MobiDB-lite"/>
    </source>
</evidence>
<keyword evidence="2" id="KW-0472">Membrane</keyword>
<keyword evidence="2" id="KW-1133">Transmembrane helix</keyword>
<proteinExistence type="predicted"/>
<comment type="caution">
    <text evidence="3">The sequence shown here is derived from an EMBL/GenBank/DDBJ whole genome shotgun (WGS) entry which is preliminary data.</text>
</comment>
<protein>
    <submittedName>
        <fullName evidence="3">Uncharacterized protein</fullName>
    </submittedName>
</protein>
<keyword evidence="4" id="KW-1185">Reference proteome</keyword>
<dbReference type="RefSeq" id="WP_210653179.1">
    <property type="nucleotide sequence ID" value="NZ_JAGKQQ010000001.1"/>
</dbReference>